<dbReference type="PANTHER" id="PTHR37299">
    <property type="entry name" value="TRANSCRIPTIONAL REGULATOR-RELATED"/>
    <property type="match status" value="1"/>
</dbReference>
<comment type="caution">
    <text evidence="4">The sequence shown here is derived from an EMBL/GenBank/DDBJ whole genome shotgun (WGS) entry which is preliminary data.</text>
</comment>
<dbReference type="SUPFAM" id="SSF52172">
    <property type="entry name" value="CheY-like"/>
    <property type="match status" value="1"/>
</dbReference>
<dbReference type="SMART" id="SM00448">
    <property type="entry name" value="REC"/>
    <property type="match status" value="1"/>
</dbReference>
<dbReference type="InterPro" id="IPR011006">
    <property type="entry name" value="CheY-like_superfamily"/>
</dbReference>
<evidence type="ECO:0000313" key="4">
    <source>
        <dbReference type="EMBL" id="MVN21781.1"/>
    </source>
</evidence>
<dbReference type="Gene3D" id="3.40.50.2300">
    <property type="match status" value="1"/>
</dbReference>
<proteinExistence type="predicted"/>
<evidence type="ECO:0000259" key="3">
    <source>
        <dbReference type="PROSITE" id="PS50930"/>
    </source>
</evidence>
<dbReference type="Proteomes" id="UP000462014">
    <property type="component" value="Unassembled WGS sequence"/>
</dbReference>
<feature type="modified residue" description="4-aspartylphosphate" evidence="1">
    <location>
        <position position="56"/>
    </location>
</feature>
<protein>
    <submittedName>
        <fullName evidence="4">Response regulator</fullName>
    </submittedName>
</protein>
<dbReference type="RefSeq" id="WP_157566408.1">
    <property type="nucleotide sequence ID" value="NZ_WPIK01000007.1"/>
</dbReference>
<dbReference type="AlphaFoldDB" id="A0A7K1SWT2"/>
<gene>
    <name evidence="4" type="ORF">GO621_09550</name>
</gene>
<dbReference type="Gene3D" id="2.40.50.1020">
    <property type="entry name" value="LytTr DNA-binding domain"/>
    <property type="match status" value="1"/>
</dbReference>
<feature type="domain" description="HTH LytTR-type" evidence="3">
    <location>
        <begin position="143"/>
        <end position="247"/>
    </location>
</feature>
<evidence type="ECO:0000259" key="2">
    <source>
        <dbReference type="PROSITE" id="PS50110"/>
    </source>
</evidence>
<accession>A0A7K1SWT2</accession>
<keyword evidence="1" id="KW-0597">Phosphoprotein</keyword>
<evidence type="ECO:0000313" key="5">
    <source>
        <dbReference type="Proteomes" id="UP000462014"/>
    </source>
</evidence>
<dbReference type="EMBL" id="WPIK01000007">
    <property type="protein sequence ID" value="MVN21781.1"/>
    <property type="molecule type" value="Genomic_DNA"/>
</dbReference>
<evidence type="ECO:0000256" key="1">
    <source>
        <dbReference type="PROSITE-ProRule" id="PRU00169"/>
    </source>
</evidence>
<organism evidence="4 5">
    <name type="scientific">Mucilaginibacter arboris</name>
    <dbReference type="NCBI Taxonomy" id="2682090"/>
    <lineage>
        <taxon>Bacteria</taxon>
        <taxon>Pseudomonadati</taxon>
        <taxon>Bacteroidota</taxon>
        <taxon>Sphingobacteriia</taxon>
        <taxon>Sphingobacteriales</taxon>
        <taxon>Sphingobacteriaceae</taxon>
        <taxon>Mucilaginibacter</taxon>
    </lineage>
</organism>
<dbReference type="GO" id="GO:0003677">
    <property type="term" value="F:DNA binding"/>
    <property type="evidence" value="ECO:0007669"/>
    <property type="project" value="InterPro"/>
</dbReference>
<keyword evidence="5" id="KW-1185">Reference proteome</keyword>
<dbReference type="GO" id="GO:0000156">
    <property type="term" value="F:phosphorelay response regulator activity"/>
    <property type="evidence" value="ECO:0007669"/>
    <property type="project" value="InterPro"/>
</dbReference>
<dbReference type="Pfam" id="PF00072">
    <property type="entry name" value="Response_reg"/>
    <property type="match status" value="1"/>
</dbReference>
<dbReference type="FunFam" id="3.40.50.2300:FF:000051">
    <property type="entry name" value="Two-component response regulator yehT"/>
    <property type="match status" value="1"/>
</dbReference>
<dbReference type="PROSITE" id="PS50930">
    <property type="entry name" value="HTH_LYTTR"/>
    <property type="match status" value="1"/>
</dbReference>
<sequence>MQVKKVLIIDDEPLARSIVHEYLQQFPQMEVVQECGDGFEGVKAIMQHKPDLIFLDVQMPKINGFEMLELVDQSPAVIFTTAFDEYALKAFEAHAVDYLLKPFSKERFNKAIEKFLENQPKKPETTVALLETAASSPAQHDRIVVKTGTKIKVIPIQEVIYLEAADDYVNIHTAAGAFLKNKTMSFFEKILDPDLFTRVHRSYIVRVEQITRIDPYEKETHILILKSGAKIPVSKAGYAKLKQVLGI</sequence>
<dbReference type="InterPro" id="IPR046947">
    <property type="entry name" value="LytR-like"/>
</dbReference>
<feature type="domain" description="Response regulatory" evidence="2">
    <location>
        <begin position="5"/>
        <end position="116"/>
    </location>
</feature>
<dbReference type="PANTHER" id="PTHR37299:SF1">
    <property type="entry name" value="STAGE 0 SPORULATION PROTEIN A HOMOLOG"/>
    <property type="match status" value="1"/>
</dbReference>
<dbReference type="PROSITE" id="PS50110">
    <property type="entry name" value="RESPONSE_REGULATORY"/>
    <property type="match status" value="1"/>
</dbReference>
<dbReference type="Pfam" id="PF04397">
    <property type="entry name" value="LytTR"/>
    <property type="match status" value="1"/>
</dbReference>
<dbReference type="InterPro" id="IPR001789">
    <property type="entry name" value="Sig_transdc_resp-reg_receiver"/>
</dbReference>
<dbReference type="InterPro" id="IPR007492">
    <property type="entry name" value="LytTR_DNA-bd_dom"/>
</dbReference>
<reference evidence="4 5" key="1">
    <citation type="submission" date="2019-12" db="EMBL/GenBank/DDBJ databases">
        <title>Mucilaginibacter sp. HMF7410 genome sequencing and assembly.</title>
        <authorList>
            <person name="Kang H."/>
            <person name="Cha I."/>
            <person name="Kim H."/>
            <person name="Joh K."/>
        </authorList>
    </citation>
    <scope>NUCLEOTIDE SEQUENCE [LARGE SCALE GENOMIC DNA]</scope>
    <source>
        <strain evidence="4 5">HMF7410</strain>
    </source>
</reference>
<dbReference type="SMART" id="SM00850">
    <property type="entry name" value="LytTR"/>
    <property type="match status" value="1"/>
</dbReference>
<name>A0A7K1SWT2_9SPHI</name>